<comment type="caution">
    <text evidence="1">The sequence shown here is derived from an EMBL/GenBank/DDBJ whole genome shotgun (WGS) entry which is preliminary data.</text>
</comment>
<dbReference type="EMBL" id="JAGGKG010000018">
    <property type="protein sequence ID" value="MBP1906829.1"/>
    <property type="molecule type" value="Genomic_DNA"/>
</dbReference>
<name>A0ABS4FW81_9BACL</name>
<evidence type="ECO:0000313" key="2">
    <source>
        <dbReference type="Proteomes" id="UP001519272"/>
    </source>
</evidence>
<proteinExistence type="predicted"/>
<dbReference type="RefSeq" id="WP_210090417.1">
    <property type="nucleotide sequence ID" value="NZ_JAGGKG010000018.1"/>
</dbReference>
<evidence type="ECO:0000313" key="1">
    <source>
        <dbReference type="EMBL" id="MBP1906829.1"/>
    </source>
</evidence>
<dbReference type="Proteomes" id="UP001519272">
    <property type="component" value="Unassembled WGS sequence"/>
</dbReference>
<gene>
    <name evidence="1" type="ORF">J2Z32_003493</name>
</gene>
<accession>A0ABS4FW81</accession>
<sequence length="98" mass="10879">MKTVLFDASVNSISNIAEGMQKDDSLLLIVPLAGDITTAAPTKTGKYKDYFRIQTTLLIPKDCIKGEDALDDFGAFTVMRLPKDRVQDHMKRDEGTEV</sequence>
<keyword evidence="2" id="KW-1185">Reference proteome</keyword>
<protein>
    <submittedName>
        <fullName evidence="1">Uncharacterized protein</fullName>
    </submittedName>
</protein>
<reference evidence="1 2" key="1">
    <citation type="submission" date="2021-03" db="EMBL/GenBank/DDBJ databases">
        <title>Genomic Encyclopedia of Type Strains, Phase IV (KMG-IV): sequencing the most valuable type-strain genomes for metagenomic binning, comparative biology and taxonomic classification.</title>
        <authorList>
            <person name="Goeker M."/>
        </authorList>
    </citation>
    <scope>NUCLEOTIDE SEQUENCE [LARGE SCALE GENOMIC DNA]</scope>
    <source>
        <strain evidence="1 2">DSM 14349</strain>
    </source>
</reference>
<organism evidence="1 2">
    <name type="scientific">Paenibacillus turicensis</name>
    <dbReference type="NCBI Taxonomy" id="160487"/>
    <lineage>
        <taxon>Bacteria</taxon>
        <taxon>Bacillati</taxon>
        <taxon>Bacillota</taxon>
        <taxon>Bacilli</taxon>
        <taxon>Bacillales</taxon>
        <taxon>Paenibacillaceae</taxon>
        <taxon>Paenibacillus</taxon>
    </lineage>
</organism>